<keyword evidence="6" id="KW-1185">Reference proteome</keyword>
<dbReference type="CDD" id="cd00590">
    <property type="entry name" value="RRM_SF"/>
    <property type="match status" value="1"/>
</dbReference>
<dbReference type="Pfam" id="PF00076">
    <property type="entry name" value="RRM_1"/>
    <property type="match status" value="1"/>
</dbReference>
<sequence>MASRSIYVGNIPWRSTDEQIHELFETFGPVAKCHLPKDPMGRLKGIGFIDMATDEAADKAIEQLNGYSFLGRDLRVSYSLNERRYTPGNFQNRTPRFGGEQQERGEQMSRSYNNNNQAYVRHSDYAQEGTDSHSEQPTETPFPPTQKE</sequence>
<dbReference type="InterPro" id="IPR050502">
    <property type="entry name" value="Euk_RNA-bind_prot"/>
</dbReference>
<dbReference type="InterPro" id="IPR012677">
    <property type="entry name" value="Nucleotide-bd_a/b_plait_sf"/>
</dbReference>
<dbReference type="AlphaFoldDB" id="A0A4Q0A133"/>
<feature type="compositionally biased region" description="Polar residues" evidence="3">
    <location>
        <begin position="108"/>
        <end position="118"/>
    </location>
</feature>
<gene>
    <name evidence="5" type="ORF">BJ085DRAFT_13330</name>
</gene>
<organism evidence="5 6">
    <name type="scientific">Dimargaris cristalligena</name>
    <dbReference type="NCBI Taxonomy" id="215637"/>
    <lineage>
        <taxon>Eukaryota</taxon>
        <taxon>Fungi</taxon>
        <taxon>Fungi incertae sedis</taxon>
        <taxon>Zoopagomycota</taxon>
        <taxon>Kickxellomycotina</taxon>
        <taxon>Dimargaritomycetes</taxon>
        <taxon>Dimargaritales</taxon>
        <taxon>Dimargaritaceae</taxon>
        <taxon>Dimargaris</taxon>
    </lineage>
</organism>
<dbReference type="STRING" id="215637.A0A4Q0A133"/>
<protein>
    <recommendedName>
        <fullName evidence="4">RRM domain-containing protein</fullName>
    </recommendedName>
</protein>
<evidence type="ECO:0000256" key="2">
    <source>
        <dbReference type="PROSITE-ProRule" id="PRU00176"/>
    </source>
</evidence>
<dbReference type="SMART" id="SM00360">
    <property type="entry name" value="RRM"/>
    <property type="match status" value="1"/>
</dbReference>
<dbReference type="SUPFAM" id="SSF54928">
    <property type="entry name" value="RNA-binding domain, RBD"/>
    <property type="match status" value="1"/>
</dbReference>
<dbReference type="Gene3D" id="3.30.70.330">
    <property type="match status" value="1"/>
</dbReference>
<feature type="domain" description="RRM" evidence="4">
    <location>
        <begin position="4"/>
        <end position="81"/>
    </location>
</feature>
<feature type="region of interest" description="Disordered" evidence="3">
    <location>
        <begin position="85"/>
        <end position="148"/>
    </location>
</feature>
<evidence type="ECO:0000313" key="6">
    <source>
        <dbReference type="Proteomes" id="UP000268162"/>
    </source>
</evidence>
<dbReference type="Proteomes" id="UP000268162">
    <property type="component" value="Unassembled WGS sequence"/>
</dbReference>
<dbReference type="InterPro" id="IPR035979">
    <property type="entry name" value="RBD_domain_sf"/>
</dbReference>
<dbReference type="EMBL" id="ML002324">
    <property type="protein sequence ID" value="RKP38840.1"/>
    <property type="molecule type" value="Genomic_DNA"/>
</dbReference>
<evidence type="ECO:0000313" key="5">
    <source>
        <dbReference type="EMBL" id="RKP38840.1"/>
    </source>
</evidence>
<evidence type="ECO:0000256" key="3">
    <source>
        <dbReference type="SAM" id="MobiDB-lite"/>
    </source>
</evidence>
<keyword evidence="1 2" id="KW-0694">RNA-binding</keyword>
<name>A0A4Q0A133_9FUNG</name>
<dbReference type="GO" id="GO:0003729">
    <property type="term" value="F:mRNA binding"/>
    <property type="evidence" value="ECO:0007669"/>
    <property type="project" value="TreeGrafter"/>
</dbReference>
<feature type="compositionally biased region" description="Basic and acidic residues" evidence="3">
    <location>
        <begin position="121"/>
        <end position="136"/>
    </location>
</feature>
<dbReference type="PANTHER" id="PTHR48025">
    <property type="entry name" value="OS02G0815200 PROTEIN"/>
    <property type="match status" value="1"/>
</dbReference>
<evidence type="ECO:0000259" key="4">
    <source>
        <dbReference type="PROSITE" id="PS50102"/>
    </source>
</evidence>
<reference evidence="6" key="1">
    <citation type="journal article" date="2018" name="Nat. Microbiol.">
        <title>Leveraging single-cell genomics to expand the fungal tree of life.</title>
        <authorList>
            <person name="Ahrendt S.R."/>
            <person name="Quandt C.A."/>
            <person name="Ciobanu D."/>
            <person name="Clum A."/>
            <person name="Salamov A."/>
            <person name="Andreopoulos B."/>
            <person name="Cheng J.F."/>
            <person name="Woyke T."/>
            <person name="Pelin A."/>
            <person name="Henrissat B."/>
            <person name="Reynolds N.K."/>
            <person name="Benny G.L."/>
            <person name="Smith M.E."/>
            <person name="James T.Y."/>
            <person name="Grigoriev I.V."/>
        </authorList>
    </citation>
    <scope>NUCLEOTIDE SEQUENCE [LARGE SCALE GENOMIC DNA]</scope>
    <source>
        <strain evidence="6">RSA 468</strain>
    </source>
</reference>
<dbReference type="InterPro" id="IPR000504">
    <property type="entry name" value="RRM_dom"/>
</dbReference>
<dbReference type="PANTHER" id="PTHR48025:SF1">
    <property type="entry name" value="RRM DOMAIN-CONTAINING PROTEIN"/>
    <property type="match status" value="1"/>
</dbReference>
<accession>A0A4Q0A133</accession>
<dbReference type="PROSITE" id="PS50102">
    <property type="entry name" value="RRM"/>
    <property type="match status" value="1"/>
</dbReference>
<proteinExistence type="predicted"/>
<evidence type="ECO:0000256" key="1">
    <source>
        <dbReference type="ARBA" id="ARBA00022884"/>
    </source>
</evidence>